<evidence type="ECO:0000256" key="6">
    <source>
        <dbReference type="ARBA" id="ARBA00023242"/>
    </source>
</evidence>
<evidence type="ECO:0000259" key="9">
    <source>
        <dbReference type="PROSITE" id="PS51745"/>
    </source>
</evidence>
<dbReference type="PANTHER" id="PTHR31734:SF114">
    <property type="entry name" value="AUXIN-RESPONSIVE PROTEIN IAA32"/>
    <property type="match status" value="1"/>
</dbReference>
<evidence type="ECO:0000256" key="5">
    <source>
        <dbReference type="ARBA" id="ARBA00023163"/>
    </source>
</evidence>
<dbReference type="PANTHER" id="PTHR31734">
    <property type="entry name" value="AUXIN-RESPONSIVE PROTEIN IAA17"/>
    <property type="match status" value="1"/>
</dbReference>
<keyword evidence="7 8" id="KW-0927">Auxin signaling pathway</keyword>
<dbReference type="InterPro" id="IPR003311">
    <property type="entry name" value="AUX_IAA"/>
</dbReference>
<evidence type="ECO:0000313" key="10">
    <source>
        <dbReference type="EMBL" id="KAK6115109.1"/>
    </source>
</evidence>
<sequence>MDSNASSYLLNHAEYYLGKEDTNIIDLGLSLRVLQPEACFPSAHENYDVLVDWNQLHPQLKTTTDLNPRNVKENGDEETEGIQSKQRWSYVKVNMDGVLVGRKICILDHMDYLSLALQLEDMFGKQSMYGLRLFQAESAFSLFYKDKDEHWRTVGDVPWKEFVDRVKRLRIACKDDAHRVPFSSSLLNSI</sequence>
<comment type="subunit">
    <text evidence="8">Homodimers and heterodimers.</text>
</comment>
<name>A0ABR0TYD8_REHGL</name>
<evidence type="ECO:0000256" key="8">
    <source>
        <dbReference type="RuleBase" id="RU004549"/>
    </source>
</evidence>
<evidence type="ECO:0000256" key="4">
    <source>
        <dbReference type="ARBA" id="ARBA00023015"/>
    </source>
</evidence>
<evidence type="ECO:0000256" key="7">
    <source>
        <dbReference type="ARBA" id="ARBA00023294"/>
    </source>
</evidence>
<dbReference type="Gene3D" id="3.10.20.90">
    <property type="entry name" value="Phosphatidylinositol 3-kinase Catalytic Subunit, Chain A, domain 1"/>
    <property type="match status" value="1"/>
</dbReference>
<comment type="similarity">
    <text evidence="2 8">Belongs to the Aux/IAA family.</text>
</comment>
<evidence type="ECO:0000256" key="1">
    <source>
        <dbReference type="ARBA" id="ARBA00004123"/>
    </source>
</evidence>
<evidence type="ECO:0000256" key="3">
    <source>
        <dbReference type="ARBA" id="ARBA00022491"/>
    </source>
</evidence>
<proteinExistence type="inferred from homology"/>
<accession>A0ABR0TYD8</accession>
<evidence type="ECO:0000256" key="2">
    <source>
        <dbReference type="ARBA" id="ARBA00006728"/>
    </source>
</evidence>
<protein>
    <recommendedName>
        <fullName evidence="8">Auxin-responsive protein</fullName>
    </recommendedName>
</protein>
<reference evidence="10 11" key="1">
    <citation type="journal article" date="2021" name="Comput. Struct. Biotechnol. J.">
        <title>De novo genome assembly of the potent medicinal plant Rehmannia glutinosa using nanopore technology.</title>
        <authorList>
            <person name="Ma L."/>
            <person name="Dong C."/>
            <person name="Song C."/>
            <person name="Wang X."/>
            <person name="Zheng X."/>
            <person name="Niu Y."/>
            <person name="Chen S."/>
            <person name="Feng W."/>
        </authorList>
    </citation>
    <scope>NUCLEOTIDE SEQUENCE [LARGE SCALE GENOMIC DNA]</scope>
    <source>
        <strain evidence="10">DH-2019</strain>
    </source>
</reference>
<dbReference type="Proteomes" id="UP001318860">
    <property type="component" value="Unassembled WGS sequence"/>
</dbReference>
<keyword evidence="11" id="KW-1185">Reference proteome</keyword>
<gene>
    <name evidence="10" type="ORF">DH2020_007378</name>
</gene>
<keyword evidence="6 8" id="KW-0539">Nucleus</keyword>
<feature type="domain" description="PB1" evidence="9">
    <location>
        <begin position="88"/>
        <end position="176"/>
    </location>
</feature>
<keyword evidence="3 8" id="KW-0678">Repressor</keyword>
<comment type="caution">
    <text evidence="10">The sequence shown here is derived from an EMBL/GenBank/DDBJ whole genome shotgun (WGS) entry which is preliminary data.</text>
</comment>
<dbReference type="InterPro" id="IPR033389">
    <property type="entry name" value="AUX/IAA_dom"/>
</dbReference>
<dbReference type="SUPFAM" id="SSF54277">
    <property type="entry name" value="CAD &amp; PB1 domains"/>
    <property type="match status" value="1"/>
</dbReference>
<comment type="subcellular location">
    <subcellularLocation>
        <location evidence="1 8">Nucleus</location>
    </subcellularLocation>
</comment>
<keyword evidence="4 8" id="KW-0805">Transcription regulation</keyword>
<dbReference type="InterPro" id="IPR053793">
    <property type="entry name" value="PB1-like"/>
</dbReference>
<keyword evidence="5 8" id="KW-0804">Transcription</keyword>
<dbReference type="EMBL" id="JABTTQ020003506">
    <property type="protein sequence ID" value="KAK6115109.1"/>
    <property type="molecule type" value="Genomic_DNA"/>
</dbReference>
<comment type="function">
    <text evidence="8">Aux/IAA proteins are short-lived transcriptional factors that function as repressors of early auxin response genes at low auxin concentrations.</text>
</comment>
<dbReference type="Pfam" id="PF02309">
    <property type="entry name" value="AUX_IAA"/>
    <property type="match status" value="1"/>
</dbReference>
<organism evidence="10 11">
    <name type="scientific">Rehmannia glutinosa</name>
    <name type="common">Chinese foxglove</name>
    <dbReference type="NCBI Taxonomy" id="99300"/>
    <lineage>
        <taxon>Eukaryota</taxon>
        <taxon>Viridiplantae</taxon>
        <taxon>Streptophyta</taxon>
        <taxon>Embryophyta</taxon>
        <taxon>Tracheophyta</taxon>
        <taxon>Spermatophyta</taxon>
        <taxon>Magnoliopsida</taxon>
        <taxon>eudicotyledons</taxon>
        <taxon>Gunneridae</taxon>
        <taxon>Pentapetalae</taxon>
        <taxon>asterids</taxon>
        <taxon>lamiids</taxon>
        <taxon>Lamiales</taxon>
        <taxon>Orobanchaceae</taxon>
        <taxon>Rehmannieae</taxon>
        <taxon>Rehmannia</taxon>
    </lineage>
</organism>
<dbReference type="PROSITE" id="PS51745">
    <property type="entry name" value="PB1"/>
    <property type="match status" value="1"/>
</dbReference>
<evidence type="ECO:0000313" key="11">
    <source>
        <dbReference type="Proteomes" id="UP001318860"/>
    </source>
</evidence>